<dbReference type="Proteomes" id="UP000194127">
    <property type="component" value="Unassembled WGS sequence"/>
</dbReference>
<organism evidence="1 2">
    <name type="scientific">Postia placenta MAD-698-R-SB12</name>
    <dbReference type="NCBI Taxonomy" id="670580"/>
    <lineage>
        <taxon>Eukaryota</taxon>
        <taxon>Fungi</taxon>
        <taxon>Dikarya</taxon>
        <taxon>Basidiomycota</taxon>
        <taxon>Agaricomycotina</taxon>
        <taxon>Agaricomycetes</taxon>
        <taxon>Polyporales</taxon>
        <taxon>Adustoporiaceae</taxon>
        <taxon>Rhodonia</taxon>
    </lineage>
</organism>
<dbReference type="OrthoDB" id="10273647at2759"/>
<evidence type="ECO:0000313" key="2">
    <source>
        <dbReference type="Proteomes" id="UP000194127"/>
    </source>
</evidence>
<evidence type="ECO:0000313" key="1">
    <source>
        <dbReference type="EMBL" id="OSX58202.1"/>
    </source>
</evidence>
<name>A0A1X6MPT1_9APHY</name>
<dbReference type="EMBL" id="KZ110605">
    <property type="protein sequence ID" value="OSX58202.1"/>
    <property type="molecule type" value="Genomic_DNA"/>
</dbReference>
<gene>
    <name evidence="1" type="ORF">POSPLADRAFT_1049447</name>
</gene>
<accession>A0A1X6MPT1</accession>
<dbReference type="GeneID" id="36324697"/>
<proteinExistence type="predicted"/>
<keyword evidence="2" id="KW-1185">Reference proteome</keyword>
<protein>
    <submittedName>
        <fullName evidence="1">Uncharacterized protein</fullName>
    </submittedName>
</protein>
<dbReference type="RefSeq" id="XP_024334996.1">
    <property type="nucleotide sequence ID" value="XM_024479747.1"/>
</dbReference>
<dbReference type="AlphaFoldDB" id="A0A1X6MPT1"/>
<reference evidence="1 2" key="1">
    <citation type="submission" date="2017-04" db="EMBL/GenBank/DDBJ databases">
        <title>Genome Sequence of the Model Brown-Rot Fungus Postia placenta SB12.</title>
        <authorList>
            <consortium name="DOE Joint Genome Institute"/>
            <person name="Gaskell J."/>
            <person name="Kersten P."/>
            <person name="Larrondo L.F."/>
            <person name="Canessa P."/>
            <person name="Martinez D."/>
            <person name="Hibbett D."/>
            <person name="Schmoll M."/>
            <person name="Kubicek C.P."/>
            <person name="Martinez A.T."/>
            <person name="Yadav J."/>
            <person name="Master E."/>
            <person name="Magnuson J.K."/>
            <person name="James T."/>
            <person name="Yaver D."/>
            <person name="Berka R."/>
            <person name="Labutti K."/>
            <person name="Lipzen A."/>
            <person name="Aerts A."/>
            <person name="Barry K."/>
            <person name="Henrissat B."/>
            <person name="Blanchette R."/>
            <person name="Grigoriev I."/>
            <person name="Cullen D."/>
        </authorList>
    </citation>
    <scope>NUCLEOTIDE SEQUENCE [LARGE SCALE GENOMIC DNA]</scope>
    <source>
        <strain evidence="1 2">MAD-698-R-SB12</strain>
    </source>
</reference>
<sequence>MPAVCRIFDVPNEVQVTSLDLVSVTAQLASLVERRSERVKTVLITLLTKDAELPNDESCSDLAIAFFICRNCRRLYHYSKVVAHQCVRFEYVDGEGVDGWCLLDGCAKDPSTTTRQDLDDMSMRVGSIQSFDVWRHALNVGAREEVMWRIATPGETATANEVEAKLEHSSMNGYEDQHGWCCLRTAHAREEKLPDGPKMLCAVAPARGMRHGTIEVVFVSTT</sequence>